<evidence type="ECO:0000256" key="3">
    <source>
        <dbReference type="ARBA" id="ARBA00023027"/>
    </source>
</evidence>
<feature type="active site" evidence="5">
    <location>
        <position position="244"/>
    </location>
</feature>
<keyword evidence="3" id="KW-0520">NAD</keyword>
<dbReference type="InterPro" id="IPR016161">
    <property type="entry name" value="Ald_DH/histidinol_DH"/>
</dbReference>
<dbReference type="InterPro" id="IPR015590">
    <property type="entry name" value="Aldehyde_DH_dom"/>
</dbReference>
<dbReference type="GO" id="GO:0006081">
    <property type="term" value="P:aldehyde metabolic process"/>
    <property type="evidence" value="ECO:0007669"/>
    <property type="project" value="InterPro"/>
</dbReference>
<accession>A0A094WIX2</accession>
<dbReference type="eggNOG" id="COG1012">
    <property type="taxonomic scope" value="Bacteria"/>
</dbReference>
<sequence length="455" mass="51173">MHLYTQLRMKQKEFFYEGETKKLDFRLAQLEKLKAVLKENESLFFDALAKDLNKSKEEAFLTEMSMLYQEINHMKKHLADWMKPEKVKTVATHVGSQGVIQHEPYGVALIIAPWNYPVQLAFSPLIGAIAAGNCAVIKPSELTPNVSRAITNVVNAAFPQEYIHVVEGAVEESQALLAESFDYIFFTGSVGVGKIVMEAAAKHLTPLTLELGGKSPVIVDKDAKLNLAAKRIVFGKYLNAGQTCVAPDYLLVDEEVKEEFLTELKKEIKRFKEDKVKKGKYVRIVSDRHFKRLVKFLDEGDVIIGGEYEEGSLKLEPTVLENVSMTSALMEEEIFGPILPVFVYKNLTEVFSIVRERPNPLALYLFTENKEVEQKVLESLSFGGGCVNDTVMHLATPYLPFGGVGESGMGAYHGYESFNAFSHRKSILKQTTKFDLAVRYKQNKLTTNILKKLVK</sequence>
<organism evidence="9 10">
    <name type="scientific">Alkalihalobacillus alcalophilus ATCC 27647 = CGMCC 1.3604</name>
    <dbReference type="NCBI Taxonomy" id="1218173"/>
    <lineage>
        <taxon>Bacteria</taxon>
        <taxon>Bacillati</taxon>
        <taxon>Bacillota</taxon>
        <taxon>Bacilli</taxon>
        <taxon>Bacillales</taxon>
        <taxon>Bacillaceae</taxon>
        <taxon>Alkalihalobacillus</taxon>
    </lineage>
</organism>
<evidence type="ECO:0000256" key="7">
    <source>
        <dbReference type="RuleBase" id="RU003345"/>
    </source>
</evidence>
<gene>
    <name evidence="9" type="ORF">BALCAV_0214165</name>
</gene>
<reference evidence="9 10" key="1">
    <citation type="journal article" date="2014" name="Genome Announc.">
        <title>Draft Genome Sequence of Bacillus alcalophilus AV1934, a Classic Alkaliphile Isolated from Human Feces in 1934.</title>
        <authorList>
            <person name="Attie O."/>
            <person name="Jayaprakash A."/>
            <person name="Shah H."/>
            <person name="Paulsen I.T."/>
            <person name="Morino M."/>
            <person name="Takahashi Y."/>
            <person name="Narumi I."/>
            <person name="Sachidanandam R."/>
            <person name="Satoh K."/>
            <person name="Ito M."/>
            <person name="Krulwich T.A."/>
        </authorList>
    </citation>
    <scope>NUCLEOTIDE SEQUENCE [LARGE SCALE GENOMIC DNA]</scope>
    <source>
        <strain evidence="9 10">AV1934</strain>
    </source>
</reference>
<dbReference type="InterPro" id="IPR012394">
    <property type="entry name" value="Aldehyde_DH_NAD(P)"/>
</dbReference>
<keyword evidence="10" id="KW-1185">Reference proteome</keyword>
<feature type="active site" evidence="5 6">
    <location>
        <position position="210"/>
    </location>
</feature>
<dbReference type="Proteomes" id="UP000002754">
    <property type="component" value="Unassembled WGS sequence"/>
</dbReference>
<dbReference type="Gene3D" id="3.40.605.10">
    <property type="entry name" value="Aldehyde Dehydrogenase, Chain A, domain 1"/>
    <property type="match status" value="1"/>
</dbReference>
<feature type="domain" description="Aldehyde dehydrogenase" evidence="8">
    <location>
        <begin position="25"/>
        <end position="427"/>
    </location>
</feature>
<dbReference type="InterPro" id="IPR016160">
    <property type="entry name" value="Ald_DH_CS_CYS"/>
</dbReference>
<evidence type="ECO:0000256" key="2">
    <source>
        <dbReference type="ARBA" id="ARBA00023002"/>
    </source>
</evidence>
<name>A0A094WIX2_ALKAL</name>
<dbReference type="InterPro" id="IPR016163">
    <property type="entry name" value="Ald_DH_C"/>
</dbReference>
<dbReference type="FunFam" id="3.40.309.10:FF:000003">
    <property type="entry name" value="Aldehyde dehydrogenase"/>
    <property type="match status" value="1"/>
</dbReference>
<dbReference type="Gene3D" id="3.40.309.10">
    <property type="entry name" value="Aldehyde Dehydrogenase, Chain A, domain 2"/>
    <property type="match status" value="1"/>
</dbReference>
<evidence type="ECO:0000256" key="4">
    <source>
        <dbReference type="PIRNR" id="PIRNR036492"/>
    </source>
</evidence>
<dbReference type="GO" id="GO:0005737">
    <property type="term" value="C:cytoplasm"/>
    <property type="evidence" value="ECO:0007669"/>
    <property type="project" value="TreeGrafter"/>
</dbReference>
<dbReference type="EMBL" id="ALPT02000047">
    <property type="protein sequence ID" value="KGA96756.1"/>
    <property type="molecule type" value="Genomic_DNA"/>
</dbReference>
<evidence type="ECO:0000259" key="8">
    <source>
        <dbReference type="Pfam" id="PF00171"/>
    </source>
</evidence>
<dbReference type="PANTHER" id="PTHR43570">
    <property type="entry name" value="ALDEHYDE DEHYDROGENASE"/>
    <property type="match status" value="1"/>
</dbReference>
<dbReference type="PIRSF" id="PIRSF036492">
    <property type="entry name" value="ALDH"/>
    <property type="match status" value="1"/>
</dbReference>
<dbReference type="InterPro" id="IPR016162">
    <property type="entry name" value="Ald_DH_N"/>
</dbReference>
<dbReference type="FunFam" id="3.40.605.10:FF:000004">
    <property type="entry name" value="Aldehyde dehydrogenase"/>
    <property type="match status" value="1"/>
</dbReference>
<dbReference type="RefSeq" id="WP_040324002.1">
    <property type="nucleotide sequence ID" value="NZ_ALPT02000047.1"/>
</dbReference>
<dbReference type="Pfam" id="PF00171">
    <property type="entry name" value="Aldedh"/>
    <property type="match status" value="1"/>
</dbReference>
<dbReference type="PROSITE" id="PS00070">
    <property type="entry name" value="ALDEHYDE_DEHYDR_CYS"/>
    <property type="match status" value="1"/>
</dbReference>
<evidence type="ECO:0000256" key="5">
    <source>
        <dbReference type="PIRSR" id="PIRSR036492-1"/>
    </source>
</evidence>
<comment type="similarity">
    <text evidence="1 4 7">Belongs to the aldehyde dehydrogenase family.</text>
</comment>
<evidence type="ECO:0000256" key="1">
    <source>
        <dbReference type="ARBA" id="ARBA00009986"/>
    </source>
</evidence>
<evidence type="ECO:0000313" key="10">
    <source>
        <dbReference type="Proteomes" id="UP000002754"/>
    </source>
</evidence>
<dbReference type="InterPro" id="IPR029510">
    <property type="entry name" value="Ald_DH_CS_GLU"/>
</dbReference>
<keyword evidence="2 4" id="KW-0560">Oxidoreductase</keyword>
<dbReference type="OrthoDB" id="9762913at2"/>
<evidence type="ECO:0000256" key="6">
    <source>
        <dbReference type="PROSITE-ProRule" id="PRU10007"/>
    </source>
</evidence>
<dbReference type="AlphaFoldDB" id="A0A094WIX2"/>
<dbReference type="PANTHER" id="PTHR43570:SF16">
    <property type="entry name" value="ALDEHYDE DEHYDROGENASE TYPE III, ISOFORM Q"/>
    <property type="match status" value="1"/>
</dbReference>
<proteinExistence type="inferred from homology"/>
<dbReference type="GO" id="GO:0004029">
    <property type="term" value="F:aldehyde dehydrogenase (NAD+) activity"/>
    <property type="evidence" value="ECO:0007669"/>
    <property type="project" value="TreeGrafter"/>
</dbReference>
<dbReference type="STRING" id="1218173.BALCAV_0214165"/>
<dbReference type="CDD" id="cd07136">
    <property type="entry name" value="ALDH_YwdH-P39616"/>
    <property type="match status" value="1"/>
</dbReference>
<dbReference type="SUPFAM" id="SSF53720">
    <property type="entry name" value="ALDH-like"/>
    <property type="match status" value="1"/>
</dbReference>
<protein>
    <recommendedName>
        <fullName evidence="4">Aldehyde dehydrogenase</fullName>
    </recommendedName>
</protein>
<comment type="caution">
    <text evidence="9">The sequence shown here is derived from an EMBL/GenBank/DDBJ whole genome shotgun (WGS) entry which is preliminary data.</text>
</comment>
<dbReference type="PROSITE" id="PS00687">
    <property type="entry name" value="ALDEHYDE_DEHYDR_GLU"/>
    <property type="match status" value="1"/>
</dbReference>
<evidence type="ECO:0000313" key="9">
    <source>
        <dbReference type="EMBL" id="KGA96756.1"/>
    </source>
</evidence>